<keyword evidence="1" id="KW-0812">Transmembrane</keyword>
<dbReference type="RefSeq" id="WP_235212711.1">
    <property type="nucleotide sequence ID" value="NZ_CABVQD010000026.1"/>
</dbReference>
<dbReference type="Proteomes" id="UP000494330">
    <property type="component" value="Unassembled WGS sequence"/>
</dbReference>
<evidence type="ECO:0000313" key="2">
    <source>
        <dbReference type="EMBL" id="VWC19499.1"/>
    </source>
</evidence>
<keyword evidence="1" id="KW-0472">Membrane</keyword>
<keyword evidence="3" id="KW-1185">Reference proteome</keyword>
<feature type="transmembrane region" description="Helical" evidence="1">
    <location>
        <begin position="21"/>
        <end position="47"/>
    </location>
</feature>
<protein>
    <submittedName>
        <fullName evidence="2">Uncharacterized protein</fullName>
    </submittedName>
</protein>
<dbReference type="AlphaFoldDB" id="A0A6P2Q952"/>
<sequence length="138" mass="15468">MQFRQPETHQHVPMIPTLARYAIRAALILVTAAAALFLLLLAAIVIARYEPDSGYCPDAPIAELEAKILAFAREQRMELNGAEFVGIPRYRADKHGWWAFDLKSHDENYVATIDCDGRITGFGTIRKLSFDPPPRSAQ</sequence>
<proteinExistence type="predicted"/>
<organism evidence="2 3">
    <name type="scientific">Burkholderia paludis</name>
    <dbReference type="NCBI Taxonomy" id="1506587"/>
    <lineage>
        <taxon>Bacteria</taxon>
        <taxon>Pseudomonadati</taxon>
        <taxon>Pseudomonadota</taxon>
        <taxon>Betaproteobacteria</taxon>
        <taxon>Burkholderiales</taxon>
        <taxon>Burkholderiaceae</taxon>
        <taxon>Burkholderia</taxon>
        <taxon>Burkholderia cepacia complex</taxon>
    </lineage>
</organism>
<accession>A0A6P2Q952</accession>
<evidence type="ECO:0000256" key="1">
    <source>
        <dbReference type="SAM" id="Phobius"/>
    </source>
</evidence>
<evidence type="ECO:0000313" key="3">
    <source>
        <dbReference type="Proteomes" id="UP000494330"/>
    </source>
</evidence>
<reference evidence="2 3" key="1">
    <citation type="submission" date="2019-09" db="EMBL/GenBank/DDBJ databases">
        <authorList>
            <person name="Depoorter E."/>
        </authorList>
    </citation>
    <scope>NUCLEOTIDE SEQUENCE [LARGE SCALE GENOMIC DNA]</scope>
    <source>
        <strain evidence="2">LMG 30113</strain>
    </source>
</reference>
<dbReference type="EMBL" id="CABVQD010000026">
    <property type="protein sequence ID" value="VWC19499.1"/>
    <property type="molecule type" value="Genomic_DNA"/>
</dbReference>
<keyword evidence="1" id="KW-1133">Transmembrane helix</keyword>
<gene>
    <name evidence="2" type="ORF">BPA30113_05655</name>
</gene>
<name>A0A6P2Q952_9BURK</name>